<organism evidence="1 2">
    <name type="scientific">Leadbettera azotonutricia (strain ATCC BAA-888 / DSM 13862 / ZAS-9)</name>
    <name type="common">Treponema azotonutricium</name>
    <dbReference type="NCBI Taxonomy" id="545695"/>
    <lineage>
        <taxon>Bacteria</taxon>
        <taxon>Pseudomonadati</taxon>
        <taxon>Spirochaetota</taxon>
        <taxon>Spirochaetia</taxon>
        <taxon>Spirochaetales</taxon>
        <taxon>Breznakiellaceae</taxon>
        <taxon>Leadbettera</taxon>
    </lineage>
</organism>
<sequence>MKKFIAIVVILIILGGAGFFFGWAQLEVPPGSYGVIRSKLYGVDPQVIKEGEFRWVWFKLIPTNVDIQAYSLGRMSRDLKSSGTLPSGDVYADLAGLKADFSWEISGEFSFSLKPDILPSLLERENIQGQDSLEAYEKAYADKIEAFVLQRLQTYGRDEAKLAALLLSGSLPELDSAAQAAFPEIENFACLVRAARYPDYELYNAAKGLYGEYIARQQATLRDDVARGAEARMHARLRLDELAQYGELLTKYPILLQYLTLEKDVNPSPAGGGQ</sequence>
<dbReference type="RefSeq" id="WP_015711591.1">
    <property type="nucleotide sequence ID" value="NC_015577.1"/>
</dbReference>
<accession>F5YDH7</accession>
<dbReference type="KEGG" id="taz:TREAZ_0349"/>
<dbReference type="InParanoid" id="F5YDH7"/>
<keyword evidence="2" id="KW-1185">Reference proteome</keyword>
<dbReference type="OrthoDB" id="368436at2"/>
<protein>
    <recommendedName>
        <fullName evidence="3">Band 7 domain-containing protein</fullName>
    </recommendedName>
</protein>
<evidence type="ECO:0000313" key="2">
    <source>
        <dbReference type="Proteomes" id="UP000009222"/>
    </source>
</evidence>
<dbReference type="Proteomes" id="UP000009222">
    <property type="component" value="Chromosome"/>
</dbReference>
<dbReference type="AlphaFoldDB" id="F5YDH7"/>
<reference evidence="1 2" key="2">
    <citation type="journal article" date="2011" name="ISME J.">
        <title>RNA-seq reveals cooperative metabolic interactions between two termite-gut spirochete species in co-culture.</title>
        <authorList>
            <person name="Rosenthal A.Z."/>
            <person name="Matson E.G."/>
            <person name="Eldar A."/>
            <person name="Leadbetter J.R."/>
        </authorList>
    </citation>
    <scope>NUCLEOTIDE SEQUENCE [LARGE SCALE GENOMIC DNA]</scope>
    <source>
        <strain evidence="2">ATCC BAA-888 / DSM 13862 / ZAS-9</strain>
    </source>
</reference>
<evidence type="ECO:0008006" key="3">
    <source>
        <dbReference type="Google" id="ProtNLM"/>
    </source>
</evidence>
<dbReference type="HOGENOM" id="CLU_1015418_0_0_12"/>
<gene>
    <name evidence="1" type="ordered locus">TREAZ_0349</name>
</gene>
<name>F5YDH7_LEAAZ</name>
<evidence type="ECO:0000313" key="1">
    <source>
        <dbReference type="EMBL" id="AEF83029.1"/>
    </source>
</evidence>
<dbReference type="EMBL" id="CP001841">
    <property type="protein sequence ID" value="AEF83029.1"/>
    <property type="molecule type" value="Genomic_DNA"/>
</dbReference>
<dbReference type="eggNOG" id="ENOG50347X1">
    <property type="taxonomic scope" value="Bacteria"/>
</dbReference>
<reference evidence="2" key="1">
    <citation type="submission" date="2009-12" db="EMBL/GenBank/DDBJ databases">
        <title>Complete sequence of Treponema azotonutricium strain ZAS-9.</title>
        <authorList>
            <person name="Tetu S.G."/>
            <person name="Matson E."/>
            <person name="Ren Q."/>
            <person name="Seshadri R."/>
            <person name="Elbourne L."/>
            <person name="Hassan K.A."/>
            <person name="Durkin A."/>
            <person name="Radune D."/>
            <person name="Mohamoud Y."/>
            <person name="Shay R."/>
            <person name="Jin S."/>
            <person name="Zhang X."/>
            <person name="Lucey K."/>
            <person name="Ballor N.R."/>
            <person name="Ottesen E."/>
            <person name="Rosenthal R."/>
            <person name="Allen A."/>
            <person name="Leadbetter J.R."/>
            <person name="Paulsen I.T."/>
        </authorList>
    </citation>
    <scope>NUCLEOTIDE SEQUENCE [LARGE SCALE GENOMIC DNA]</scope>
    <source>
        <strain evidence="2">ATCC BAA-888 / DSM 13862 / ZAS-9</strain>
    </source>
</reference>
<dbReference type="STRING" id="545695.TREAZ_0349"/>
<proteinExistence type="predicted"/>